<proteinExistence type="predicted"/>
<gene>
    <name evidence="2" type="ORF">BREU_1371</name>
</gene>
<keyword evidence="3" id="KW-1185">Reference proteome</keyword>
<dbReference type="EMBL" id="JGZK01000005">
    <property type="protein sequence ID" value="KFI86202.1"/>
    <property type="molecule type" value="Genomic_DNA"/>
</dbReference>
<dbReference type="AlphaFoldDB" id="A0A087CSF2"/>
<keyword evidence="1" id="KW-0812">Transmembrane</keyword>
<protein>
    <recommendedName>
        <fullName evidence="4">Phage minor structural protein</fullName>
    </recommendedName>
</protein>
<comment type="caution">
    <text evidence="2">The sequence shown here is derived from an EMBL/GenBank/DDBJ whole genome shotgun (WGS) entry which is preliminary data.</text>
</comment>
<evidence type="ECO:0008006" key="4">
    <source>
        <dbReference type="Google" id="ProtNLM"/>
    </source>
</evidence>
<reference evidence="2 3" key="1">
    <citation type="submission" date="2014-03" db="EMBL/GenBank/DDBJ databases">
        <title>Genomics of Bifidobacteria.</title>
        <authorList>
            <person name="Ventura M."/>
            <person name="Milani C."/>
            <person name="Lugli G.A."/>
        </authorList>
    </citation>
    <scope>NUCLEOTIDE SEQUENCE [LARGE SCALE GENOMIC DNA]</scope>
    <source>
        <strain evidence="2 3">DSM 23975</strain>
    </source>
</reference>
<accession>A0A087CSF2</accession>
<keyword evidence="1" id="KW-0472">Membrane</keyword>
<evidence type="ECO:0000313" key="2">
    <source>
        <dbReference type="EMBL" id="KFI86202.1"/>
    </source>
</evidence>
<name>A0A087CSF2_9BIFI</name>
<organism evidence="2 3">
    <name type="scientific">Bifidobacterium reuteri DSM 23975</name>
    <dbReference type="NCBI Taxonomy" id="1437610"/>
    <lineage>
        <taxon>Bacteria</taxon>
        <taxon>Bacillati</taxon>
        <taxon>Actinomycetota</taxon>
        <taxon>Actinomycetes</taxon>
        <taxon>Bifidobacteriales</taxon>
        <taxon>Bifidobacteriaceae</taxon>
        <taxon>Bifidobacterium</taxon>
    </lineage>
</organism>
<evidence type="ECO:0000313" key="3">
    <source>
        <dbReference type="Proteomes" id="UP000028984"/>
    </source>
</evidence>
<sequence>MDDLILAIAEWTITGLLGVIATVLWRQLKHMRQDAAERQQRNELETAALKRGMQMILRAYLVNLHHKWVAGRGYMPVEQKRLWSDMFNAYEALGENGIISALYEDVKEAHVAPDIGKEQQ</sequence>
<keyword evidence="1" id="KW-1133">Transmembrane helix</keyword>
<evidence type="ECO:0000256" key="1">
    <source>
        <dbReference type="SAM" id="Phobius"/>
    </source>
</evidence>
<dbReference type="STRING" id="1437610.BREU_1371"/>
<dbReference type="Proteomes" id="UP000028984">
    <property type="component" value="Unassembled WGS sequence"/>
</dbReference>
<feature type="transmembrane region" description="Helical" evidence="1">
    <location>
        <begin position="6"/>
        <end position="25"/>
    </location>
</feature>